<evidence type="ECO:0000256" key="1">
    <source>
        <dbReference type="ARBA" id="ARBA00004651"/>
    </source>
</evidence>
<organism evidence="7 8">
    <name type="scientific">Ktedonosporobacter rubrisoli</name>
    <dbReference type="NCBI Taxonomy" id="2509675"/>
    <lineage>
        <taxon>Bacteria</taxon>
        <taxon>Bacillati</taxon>
        <taxon>Chloroflexota</taxon>
        <taxon>Ktedonobacteria</taxon>
        <taxon>Ktedonobacterales</taxon>
        <taxon>Ktedonosporobacteraceae</taxon>
        <taxon>Ktedonosporobacter</taxon>
    </lineage>
</organism>
<dbReference type="AlphaFoldDB" id="A0A4P6JJE2"/>
<comment type="subcellular location">
    <subcellularLocation>
        <location evidence="1">Cell membrane</location>
        <topology evidence="1">Multi-pass membrane protein</topology>
    </subcellularLocation>
</comment>
<dbReference type="GO" id="GO:0022857">
    <property type="term" value="F:transmembrane transporter activity"/>
    <property type="evidence" value="ECO:0007669"/>
    <property type="project" value="InterPro"/>
</dbReference>
<keyword evidence="3 6" id="KW-0812">Transmembrane</keyword>
<keyword evidence="8" id="KW-1185">Reference proteome</keyword>
<keyword evidence="5 6" id="KW-0472">Membrane</keyword>
<dbReference type="OrthoDB" id="138071at2"/>
<dbReference type="Proteomes" id="UP000290365">
    <property type="component" value="Chromosome"/>
</dbReference>
<evidence type="ECO:0000256" key="3">
    <source>
        <dbReference type="ARBA" id="ARBA00022692"/>
    </source>
</evidence>
<protein>
    <submittedName>
        <fullName evidence="7">APC family permease</fullName>
    </submittedName>
</protein>
<dbReference type="EMBL" id="CP035758">
    <property type="protein sequence ID" value="QBD75218.1"/>
    <property type="molecule type" value="Genomic_DNA"/>
</dbReference>
<gene>
    <name evidence="7" type="ORF">EPA93_04095</name>
</gene>
<evidence type="ECO:0000256" key="6">
    <source>
        <dbReference type="SAM" id="Phobius"/>
    </source>
</evidence>
<feature type="transmembrane region" description="Helical" evidence="6">
    <location>
        <begin position="467"/>
        <end position="489"/>
    </location>
</feature>
<dbReference type="PANTHER" id="PTHR42770:SF7">
    <property type="entry name" value="MEMBRANE PROTEIN"/>
    <property type="match status" value="1"/>
</dbReference>
<feature type="transmembrane region" description="Helical" evidence="6">
    <location>
        <begin position="44"/>
        <end position="62"/>
    </location>
</feature>
<dbReference type="InterPro" id="IPR002293">
    <property type="entry name" value="AA/rel_permease1"/>
</dbReference>
<feature type="transmembrane region" description="Helical" evidence="6">
    <location>
        <begin position="397"/>
        <end position="418"/>
    </location>
</feature>
<evidence type="ECO:0000256" key="5">
    <source>
        <dbReference type="ARBA" id="ARBA00023136"/>
    </source>
</evidence>
<feature type="transmembrane region" description="Helical" evidence="6">
    <location>
        <begin position="110"/>
        <end position="130"/>
    </location>
</feature>
<dbReference type="PIRSF" id="PIRSF006060">
    <property type="entry name" value="AA_transporter"/>
    <property type="match status" value="1"/>
</dbReference>
<dbReference type="GO" id="GO:0005886">
    <property type="term" value="C:plasma membrane"/>
    <property type="evidence" value="ECO:0007669"/>
    <property type="project" value="UniProtKB-SubCell"/>
</dbReference>
<sequence>MRMDAPMESSASPRKPILPGMRILPSELYTAKALPMFLGKYDMTATYIIMLFNITIAAQIVAGGTAGISYLIIGGLAFFFPCAIVTTQLAAMFPHEGALYNWTHKALGGYWSFFSGFCAWLSGALIITAGPNLMVAYIQAMNPHWLSEPWQQGVAMIAFLIFGSFLARQRFRMVQYIVNGMTAIYLLSIPLIGISLVVWFLKGHPSATNFGNLSDWAVSPANFVLFGSATFAYLSTEVPLILGGEMKRERKVISFHLFWGTLVVFVSYLIAAFAMLIIEGPNSANLGLFTPVAAVEAVFGKFVGNIEAIFIMCYFFIIPTTFNYIFSRLLFAGAVDQHLPIGLGKLNKNRVPARAINFQTILAVAFVALAFIVLPYATRISRPADFALEAYNVVTAAATLIWAISVSFMFIDVVFCYIRDKQGFQKVRLFPMPLLWISCLLGTLSCGAGIVTTLGYSWTPLISNGQWWYIVGGLTIICLIIAAVGGMLANSEARWEGDKREIGFDS</sequence>
<feature type="transmembrane region" description="Helical" evidence="6">
    <location>
        <begin position="430"/>
        <end position="455"/>
    </location>
</feature>
<dbReference type="Gene3D" id="1.20.1740.10">
    <property type="entry name" value="Amino acid/polyamine transporter I"/>
    <property type="match status" value="1"/>
</dbReference>
<dbReference type="Pfam" id="PF13520">
    <property type="entry name" value="AA_permease_2"/>
    <property type="match status" value="1"/>
</dbReference>
<keyword evidence="2" id="KW-1003">Cell membrane</keyword>
<dbReference type="InterPro" id="IPR050367">
    <property type="entry name" value="APC_superfamily"/>
</dbReference>
<name>A0A4P6JJE2_KTERU</name>
<feature type="transmembrane region" description="Helical" evidence="6">
    <location>
        <begin position="68"/>
        <end position="90"/>
    </location>
</feature>
<evidence type="ECO:0000313" key="7">
    <source>
        <dbReference type="EMBL" id="QBD75218.1"/>
    </source>
</evidence>
<reference evidence="7 8" key="1">
    <citation type="submission" date="2019-01" db="EMBL/GenBank/DDBJ databases">
        <title>Ktedonosporobacter rubrisoli SCAWS-G2.</title>
        <authorList>
            <person name="Huang Y."/>
            <person name="Yan B."/>
        </authorList>
    </citation>
    <scope>NUCLEOTIDE SEQUENCE [LARGE SCALE GENOMIC DNA]</scope>
    <source>
        <strain evidence="7 8">SCAWS-G2</strain>
    </source>
</reference>
<dbReference type="PANTHER" id="PTHR42770">
    <property type="entry name" value="AMINO ACID TRANSPORTER-RELATED"/>
    <property type="match status" value="1"/>
</dbReference>
<evidence type="ECO:0000256" key="2">
    <source>
        <dbReference type="ARBA" id="ARBA00022475"/>
    </source>
</evidence>
<proteinExistence type="predicted"/>
<evidence type="ECO:0000256" key="4">
    <source>
        <dbReference type="ARBA" id="ARBA00022989"/>
    </source>
</evidence>
<feature type="transmembrane region" description="Helical" evidence="6">
    <location>
        <begin position="150"/>
        <end position="167"/>
    </location>
</feature>
<keyword evidence="4 6" id="KW-1133">Transmembrane helix</keyword>
<feature type="transmembrane region" description="Helical" evidence="6">
    <location>
        <begin position="221"/>
        <end position="243"/>
    </location>
</feature>
<dbReference type="KEGG" id="kbs:EPA93_04095"/>
<feature type="transmembrane region" description="Helical" evidence="6">
    <location>
        <begin position="255"/>
        <end position="278"/>
    </location>
</feature>
<feature type="transmembrane region" description="Helical" evidence="6">
    <location>
        <begin position="176"/>
        <end position="201"/>
    </location>
</feature>
<accession>A0A4P6JJE2</accession>
<evidence type="ECO:0000313" key="8">
    <source>
        <dbReference type="Proteomes" id="UP000290365"/>
    </source>
</evidence>
<feature type="transmembrane region" description="Helical" evidence="6">
    <location>
        <begin position="355"/>
        <end position="377"/>
    </location>
</feature>